<dbReference type="GO" id="GO:0044780">
    <property type="term" value="P:bacterial-type flagellum assembly"/>
    <property type="evidence" value="ECO:0007669"/>
    <property type="project" value="InterPro"/>
</dbReference>
<evidence type="ECO:0000256" key="3">
    <source>
        <dbReference type="ARBA" id="ARBA00022764"/>
    </source>
</evidence>
<dbReference type="CDD" id="cd11614">
    <property type="entry name" value="SAF_CpaB_FlgA_like"/>
    <property type="match status" value="1"/>
</dbReference>
<feature type="domain" description="SAF" evidence="5">
    <location>
        <begin position="253"/>
        <end position="315"/>
    </location>
</feature>
<evidence type="ECO:0000259" key="5">
    <source>
        <dbReference type="SMART" id="SM00858"/>
    </source>
</evidence>
<evidence type="ECO:0000256" key="4">
    <source>
        <dbReference type="SAM" id="SignalP"/>
    </source>
</evidence>
<dbReference type="InterPro" id="IPR017585">
    <property type="entry name" value="SAF_FlgA"/>
</dbReference>
<dbReference type="Proteomes" id="UP000555728">
    <property type="component" value="Unassembled WGS sequence"/>
</dbReference>
<proteinExistence type="predicted"/>
<feature type="chain" id="PRO_5031428199" evidence="4">
    <location>
        <begin position="27"/>
        <end position="386"/>
    </location>
</feature>
<accession>A0A7W6WLE7</accession>
<keyword evidence="6" id="KW-0966">Cell projection</keyword>
<dbReference type="EMBL" id="JACIGI010000026">
    <property type="protein sequence ID" value="MBB4287040.1"/>
    <property type="molecule type" value="Genomic_DNA"/>
</dbReference>
<keyword evidence="2 4" id="KW-0732">Signal</keyword>
<evidence type="ECO:0000313" key="6">
    <source>
        <dbReference type="EMBL" id="MBB4287040.1"/>
    </source>
</evidence>
<protein>
    <submittedName>
        <fullName evidence="6">Flagella basal body P-ring formation protein FlgA</fullName>
    </submittedName>
</protein>
<dbReference type="Pfam" id="PF13144">
    <property type="entry name" value="ChapFlgA"/>
    <property type="match status" value="1"/>
</dbReference>
<dbReference type="Gene3D" id="2.30.30.760">
    <property type="match status" value="1"/>
</dbReference>
<keyword evidence="6" id="KW-0282">Flagellum</keyword>
<keyword evidence="7" id="KW-1185">Reference proteome</keyword>
<keyword evidence="3" id="KW-0574">Periplasm</keyword>
<feature type="signal peptide" evidence="4">
    <location>
        <begin position="1"/>
        <end position="26"/>
    </location>
</feature>
<name>A0A7W6WLE7_9PROT</name>
<dbReference type="AlphaFoldDB" id="A0A7W6WLE7"/>
<dbReference type="PANTHER" id="PTHR36307">
    <property type="entry name" value="FLAGELLA BASAL BODY P-RING FORMATION PROTEIN FLGA"/>
    <property type="match status" value="1"/>
</dbReference>
<dbReference type="InterPro" id="IPR039246">
    <property type="entry name" value="Flagellar_FlgA"/>
</dbReference>
<evidence type="ECO:0000256" key="1">
    <source>
        <dbReference type="ARBA" id="ARBA00004418"/>
    </source>
</evidence>
<dbReference type="SMART" id="SM00858">
    <property type="entry name" value="SAF"/>
    <property type="match status" value="1"/>
</dbReference>
<reference evidence="6 7" key="1">
    <citation type="submission" date="2020-08" db="EMBL/GenBank/DDBJ databases">
        <title>Genome sequencing of Purple Non-Sulfur Bacteria from various extreme environments.</title>
        <authorList>
            <person name="Mayer M."/>
        </authorList>
    </citation>
    <scope>NUCLEOTIDE SEQUENCE [LARGE SCALE GENOMIC DNA]</scope>
    <source>
        <strain evidence="6 7">JA135</strain>
    </source>
</reference>
<gene>
    <name evidence="6" type="ORF">GGD88_002784</name>
</gene>
<keyword evidence="6" id="KW-0969">Cilium</keyword>
<comment type="caution">
    <text evidence="6">The sequence shown here is derived from an EMBL/GenBank/DDBJ whole genome shotgun (WGS) entry which is preliminary data.</text>
</comment>
<dbReference type="NCBIfam" id="TIGR03170">
    <property type="entry name" value="flgA_cterm"/>
    <property type="match status" value="1"/>
</dbReference>
<sequence>MIRIARPLAATVALLLALGGAAGARANEVVLSAPAPPAGTADGVAAPAPAEPDITALAEALVEAANRRESAAAALAALPTAPAAMTRDGRARATLRPETTIERPFIHLGDVFGDLPESMASVPVGHAPDPGGRLVLDARYLAELATEYGVDWMPASRFVQAVVHRRGYDIGRAHVLEAVRARLLEAGMPADAEVDVSVLNVHATVGTADEARVTVRDLYFDDRTGRFNALVDVPAEGPNSRPVRLTGSTHVSIEVPVLVRPLRRGMVVRAEDVRWDTMREGNLRPDILLDPDDLIGKAARNGIQAGQPVRANQVTPPEVVERNGLVTMVLETPFMTVTARGRALEAGAVGDTVRVANVASDKEVLAEVTGRNAVRVRAGTMSATVN</sequence>
<organism evidence="6 7">
    <name type="scientific">Roseospira goensis</name>
    <dbReference type="NCBI Taxonomy" id="391922"/>
    <lineage>
        <taxon>Bacteria</taxon>
        <taxon>Pseudomonadati</taxon>
        <taxon>Pseudomonadota</taxon>
        <taxon>Alphaproteobacteria</taxon>
        <taxon>Rhodospirillales</taxon>
        <taxon>Rhodospirillaceae</taxon>
        <taxon>Roseospira</taxon>
    </lineage>
</organism>
<evidence type="ECO:0000256" key="2">
    <source>
        <dbReference type="ARBA" id="ARBA00022729"/>
    </source>
</evidence>
<evidence type="ECO:0000313" key="7">
    <source>
        <dbReference type="Proteomes" id="UP000555728"/>
    </source>
</evidence>
<dbReference type="InterPro" id="IPR013974">
    <property type="entry name" value="SAF"/>
</dbReference>
<dbReference type="Gene3D" id="3.90.1210.10">
    <property type="entry name" value="Antifreeze-like/N-acetylneuraminic acid synthase C-terminal domain"/>
    <property type="match status" value="1"/>
</dbReference>
<dbReference type="GO" id="GO:0042597">
    <property type="term" value="C:periplasmic space"/>
    <property type="evidence" value="ECO:0007669"/>
    <property type="project" value="UniProtKB-SubCell"/>
</dbReference>
<comment type="subcellular location">
    <subcellularLocation>
        <location evidence="1">Periplasm</location>
    </subcellularLocation>
</comment>
<dbReference type="PANTHER" id="PTHR36307:SF1">
    <property type="entry name" value="FLAGELLA BASAL BODY P-RING FORMATION PROTEIN FLGA"/>
    <property type="match status" value="1"/>
</dbReference>
<dbReference type="RefSeq" id="WP_184436403.1">
    <property type="nucleotide sequence ID" value="NZ_JACIGI010000026.1"/>
</dbReference>